<gene>
    <name evidence="1" type="ORF">AT728_24615</name>
</gene>
<protein>
    <submittedName>
        <fullName evidence="1">Saccharopine dehydrogenase</fullName>
    </submittedName>
</protein>
<dbReference type="InterPro" id="IPR036291">
    <property type="entry name" value="NAD(P)-bd_dom_sf"/>
</dbReference>
<dbReference type="OrthoDB" id="3518805at2"/>
<proteinExistence type="predicted"/>
<dbReference type="SUPFAM" id="SSF51735">
    <property type="entry name" value="NAD(P)-binding Rossmann-fold domains"/>
    <property type="match status" value="1"/>
</dbReference>
<reference evidence="1 2" key="1">
    <citation type="submission" date="2015-12" db="EMBL/GenBank/DDBJ databases">
        <title>Draft genome sequence of Streptomyces silvensis ATCC 53525, a producer of novel hormone antagonists.</title>
        <authorList>
            <person name="Johnston C.W."/>
            <person name="Li Y."/>
            <person name="Magarvey N.A."/>
        </authorList>
    </citation>
    <scope>NUCLEOTIDE SEQUENCE [LARGE SCALE GENOMIC DNA]</scope>
    <source>
        <strain evidence="1 2">ATCC 53525</strain>
    </source>
</reference>
<dbReference type="EMBL" id="LOCL01000031">
    <property type="protein sequence ID" value="KUF18167.1"/>
    <property type="molecule type" value="Genomic_DNA"/>
</dbReference>
<sequence length="337" mass="34932">MGQPESVLILGGTGQAGARAAAFLRQWHPALPLTIAGRDIGRARRVADELGTATAVTTDLRRGDLGLPADHHYSAVIAALWDNHLNGLRYAQRRGLPYLSISSGLTDIAPEVVAGAHRTGAAPILLASHYCAGTVVLAALHSARPFDRIDNLRIGAVLDDQDTGGPAGRADLQRWSTATSAGMVRRDGVFTWISGPGAQADVRSVDGTVVPAQSIAILDVPSLALATDAPDVRFDFAVGESAGRRRGEPASFEVRIDIEGAGRGGAPLGTSSYLVHPAGQCPLTALGIALGTERLLGLRGDAVAQGIHTPETLLDPAYAVERMTEAGAVFIDVSGVG</sequence>
<evidence type="ECO:0000313" key="2">
    <source>
        <dbReference type="Proteomes" id="UP000054804"/>
    </source>
</evidence>
<evidence type="ECO:0000313" key="1">
    <source>
        <dbReference type="EMBL" id="KUF18167.1"/>
    </source>
</evidence>
<keyword evidence="2" id="KW-1185">Reference proteome</keyword>
<dbReference type="RefSeq" id="WP_058847539.1">
    <property type="nucleotide sequence ID" value="NZ_LOCL01000031.1"/>
</dbReference>
<dbReference type="AlphaFoldDB" id="A0A0W7X5Z9"/>
<accession>A0A0W7X5Z9</accession>
<dbReference type="Proteomes" id="UP000054804">
    <property type="component" value="Unassembled WGS sequence"/>
</dbReference>
<dbReference type="STRING" id="1765722.AT728_24615"/>
<name>A0A0W7X5Z9_9ACTN</name>
<organism evidence="1 2">
    <name type="scientific">Streptomyces silvensis</name>
    <dbReference type="NCBI Taxonomy" id="1765722"/>
    <lineage>
        <taxon>Bacteria</taxon>
        <taxon>Bacillati</taxon>
        <taxon>Actinomycetota</taxon>
        <taxon>Actinomycetes</taxon>
        <taxon>Kitasatosporales</taxon>
        <taxon>Streptomycetaceae</taxon>
        <taxon>Streptomyces</taxon>
    </lineage>
</organism>
<comment type="caution">
    <text evidence="1">The sequence shown here is derived from an EMBL/GenBank/DDBJ whole genome shotgun (WGS) entry which is preliminary data.</text>
</comment>